<dbReference type="SMART" id="SM00382">
    <property type="entry name" value="AAA"/>
    <property type="match status" value="1"/>
</dbReference>
<dbReference type="Gene3D" id="3.40.50.300">
    <property type="entry name" value="P-loop containing nucleotide triphosphate hydrolases"/>
    <property type="match status" value="1"/>
</dbReference>
<dbReference type="Proteomes" id="UP000281128">
    <property type="component" value="Unassembled WGS sequence"/>
</dbReference>
<dbReference type="InterPro" id="IPR041664">
    <property type="entry name" value="AAA_16"/>
</dbReference>
<keyword evidence="2" id="KW-0547">Nucleotide-binding</keyword>
<proteinExistence type="predicted"/>
<dbReference type="SUPFAM" id="SSF52540">
    <property type="entry name" value="P-loop containing nucleoside triphosphate hydrolases"/>
    <property type="match status" value="1"/>
</dbReference>
<reference evidence="2 3" key="1">
    <citation type="submission" date="2018-09" db="EMBL/GenBank/DDBJ databases">
        <title>Roseovarius spongiae sp. nov., isolated from a marine sponge.</title>
        <authorList>
            <person name="Zhuang L."/>
            <person name="Luo L."/>
        </authorList>
    </citation>
    <scope>NUCLEOTIDE SEQUENCE [LARGE SCALE GENOMIC DNA]</scope>
    <source>
        <strain evidence="2 3">HN-E21</strain>
    </source>
</reference>
<evidence type="ECO:0000259" key="1">
    <source>
        <dbReference type="SMART" id="SM00382"/>
    </source>
</evidence>
<name>A0A3A8AS86_9RHOB</name>
<comment type="caution">
    <text evidence="2">The sequence shown here is derived from an EMBL/GenBank/DDBJ whole genome shotgun (WGS) entry which is preliminary data.</text>
</comment>
<keyword evidence="2" id="KW-0067">ATP-binding</keyword>
<dbReference type="AlphaFoldDB" id="A0A3A8AS86"/>
<evidence type="ECO:0000313" key="3">
    <source>
        <dbReference type="Proteomes" id="UP000281128"/>
    </source>
</evidence>
<dbReference type="EMBL" id="RAPE01000003">
    <property type="protein sequence ID" value="RKF14002.1"/>
    <property type="molecule type" value="Genomic_DNA"/>
</dbReference>
<dbReference type="GO" id="GO:0005524">
    <property type="term" value="F:ATP binding"/>
    <property type="evidence" value="ECO:0007669"/>
    <property type="project" value="UniProtKB-KW"/>
</dbReference>
<sequence length="427" mass="48851">MIKKMRNNFHDQERKEFRARLDYSLHPSRHIELPTQLYGRESSIQEMLDAFETSGTHPFIWGPRGIGKTSLGHTACEAFNNEVVLASTVACGKNTNFRELIDDVISNAVYRHSPIFKDSSLRASLKTFGIEVSTELAGIESNQQDVSINQAATLIDSTFSLSRYGEKTPIIIVDEFDRLDDEETFQSISDLLKQLSVISSRAKFCFCGVTDDLGHLLSAHESVDRYIFGVELQPLSHDSIWNLIRDTEQEFHIEFHRGQQIRIGQISAGYPHFAHLVLKNTLMEAFENKFSERDVTTDLFRSGLNRSATQAATRLRTAYENAVRKGTDRYTEVLFAVANSKHLNRQFKDIVDDYQMIMQSRSDREGYDTKKNNAQDLRNALNSLHRRGYLKKGKSGWYQFHDPMLRSYVRLIAETEGVELGDDTFPN</sequence>
<dbReference type="PANTHER" id="PTHR34301:SF8">
    <property type="entry name" value="ATPASE DOMAIN-CONTAINING PROTEIN"/>
    <property type="match status" value="1"/>
</dbReference>
<dbReference type="InterPro" id="IPR027417">
    <property type="entry name" value="P-loop_NTPase"/>
</dbReference>
<gene>
    <name evidence="2" type="ORF">D6850_12535</name>
</gene>
<dbReference type="Pfam" id="PF13191">
    <property type="entry name" value="AAA_16"/>
    <property type="match status" value="1"/>
</dbReference>
<evidence type="ECO:0000313" key="2">
    <source>
        <dbReference type="EMBL" id="RKF14002.1"/>
    </source>
</evidence>
<protein>
    <submittedName>
        <fullName evidence="2">ATP-binding protein</fullName>
    </submittedName>
</protein>
<feature type="domain" description="AAA+ ATPase" evidence="1">
    <location>
        <begin position="54"/>
        <end position="235"/>
    </location>
</feature>
<keyword evidence="3" id="KW-1185">Reference proteome</keyword>
<organism evidence="2 3">
    <name type="scientific">Roseovarius spongiae</name>
    <dbReference type="NCBI Taxonomy" id="2320272"/>
    <lineage>
        <taxon>Bacteria</taxon>
        <taxon>Pseudomonadati</taxon>
        <taxon>Pseudomonadota</taxon>
        <taxon>Alphaproteobacteria</taxon>
        <taxon>Rhodobacterales</taxon>
        <taxon>Roseobacteraceae</taxon>
        <taxon>Roseovarius</taxon>
    </lineage>
</organism>
<dbReference type="PANTHER" id="PTHR34301">
    <property type="entry name" value="DNA-BINDING PROTEIN-RELATED"/>
    <property type="match status" value="1"/>
</dbReference>
<accession>A0A3A8AS86</accession>
<dbReference type="InterPro" id="IPR003593">
    <property type="entry name" value="AAA+_ATPase"/>
</dbReference>